<gene>
    <name evidence="3" type="ORF">SAMN04490243_2854</name>
</gene>
<name>A0A1I6HL70_9FLAO</name>
<dbReference type="InterPro" id="IPR013538">
    <property type="entry name" value="ASHA1/2-like_C"/>
</dbReference>
<feature type="domain" description="Activator of Hsp90 ATPase homologue 1/2-like C-terminal" evidence="2">
    <location>
        <begin position="51"/>
        <end position="187"/>
    </location>
</feature>
<keyword evidence="4" id="KW-1185">Reference proteome</keyword>
<evidence type="ECO:0000259" key="2">
    <source>
        <dbReference type="Pfam" id="PF08327"/>
    </source>
</evidence>
<dbReference type="Proteomes" id="UP000199534">
    <property type="component" value="Unassembled WGS sequence"/>
</dbReference>
<dbReference type="Gene3D" id="3.30.530.20">
    <property type="match status" value="1"/>
</dbReference>
<evidence type="ECO:0000313" key="3">
    <source>
        <dbReference type="EMBL" id="SFR55040.1"/>
    </source>
</evidence>
<protein>
    <submittedName>
        <fullName evidence="3">Uncharacterized conserved protein YndB, AHSA1/START domain</fullName>
    </submittedName>
</protein>
<dbReference type="OrthoDB" id="7058581at2"/>
<sequence>MKRSAIQILLLCLPLIGLSQTKEQITVSRITSVIDSTHADNVVLTQSFIVNAPVDSVWKAYTTEEGWESWATAIAQIDFRINGVIKTNYNKAGEIGDNSTITIHILNYVPKRMLTLQAELTTNFPEFMKADAKDLYNTILFEELAPSKTAVTSFGIGYKRNEKYMSLMKFFIQGNEQSYLNLISYLETGKPSVKY</sequence>
<dbReference type="InterPro" id="IPR023393">
    <property type="entry name" value="START-like_dom_sf"/>
</dbReference>
<accession>A0A1I6HL70</accession>
<reference evidence="3 4" key="1">
    <citation type="submission" date="2016-10" db="EMBL/GenBank/DDBJ databases">
        <authorList>
            <person name="de Groot N.N."/>
        </authorList>
    </citation>
    <scope>NUCLEOTIDE SEQUENCE [LARGE SCALE GENOMIC DNA]</scope>
    <source>
        <strain evidence="3 4">DSM 21019</strain>
    </source>
</reference>
<dbReference type="EMBL" id="FOYQ01000002">
    <property type="protein sequence ID" value="SFR55040.1"/>
    <property type="molecule type" value="Genomic_DNA"/>
</dbReference>
<comment type="similarity">
    <text evidence="1">Belongs to the AHA1 family.</text>
</comment>
<dbReference type="AlphaFoldDB" id="A0A1I6HL70"/>
<organism evidence="3 4">
    <name type="scientific">Robiginitalea myxolifaciens</name>
    <dbReference type="NCBI Taxonomy" id="400055"/>
    <lineage>
        <taxon>Bacteria</taxon>
        <taxon>Pseudomonadati</taxon>
        <taxon>Bacteroidota</taxon>
        <taxon>Flavobacteriia</taxon>
        <taxon>Flavobacteriales</taxon>
        <taxon>Flavobacteriaceae</taxon>
        <taxon>Robiginitalea</taxon>
    </lineage>
</organism>
<dbReference type="SUPFAM" id="SSF55961">
    <property type="entry name" value="Bet v1-like"/>
    <property type="match status" value="1"/>
</dbReference>
<proteinExistence type="inferred from homology"/>
<dbReference type="RefSeq" id="WP_092983359.1">
    <property type="nucleotide sequence ID" value="NZ_FOYQ01000002.1"/>
</dbReference>
<dbReference type="STRING" id="400055.SAMN04490243_2854"/>
<dbReference type="CDD" id="cd07814">
    <property type="entry name" value="SRPBCC_CalC_Aha1-like"/>
    <property type="match status" value="1"/>
</dbReference>
<dbReference type="Pfam" id="PF08327">
    <property type="entry name" value="AHSA1"/>
    <property type="match status" value="1"/>
</dbReference>
<evidence type="ECO:0000256" key="1">
    <source>
        <dbReference type="ARBA" id="ARBA00006817"/>
    </source>
</evidence>
<evidence type="ECO:0000313" key="4">
    <source>
        <dbReference type="Proteomes" id="UP000199534"/>
    </source>
</evidence>